<evidence type="ECO:0000256" key="12">
    <source>
        <dbReference type="ARBA" id="ARBA00030641"/>
    </source>
</evidence>
<dbReference type="Gene3D" id="3.40.50.300">
    <property type="entry name" value="P-loop containing nucleotide triphosphate hydrolases"/>
    <property type="match status" value="1"/>
</dbReference>
<evidence type="ECO:0000256" key="2">
    <source>
        <dbReference type="ARBA" id="ARBA00004690"/>
    </source>
</evidence>
<keyword evidence="8 16" id="KW-0808">Transferase</keyword>
<dbReference type="Proteomes" id="UP000829817">
    <property type="component" value="Chromosome"/>
</dbReference>
<evidence type="ECO:0000256" key="15">
    <source>
        <dbReference type="ARBA" id="ARBA00048909"/>
    </source>
</evidence>
<comment type="subcellular location">
    <subcellularLocation>
        <location evidence="1 16 17">Cytoplasm</location>
    </subcellularLocation>
</comment>
<keyword evidence="11 16" id="KW-0067">ATP-binding</keyword>
<evidence type="ECO:0000256" key="7">
    <source>
        <dbReference type="ARBA" id="ARBA00022490"/>
    </source>
</evidence>
<feature type="binding site" evidence="16">
    <location>
        <begin position="12"/>
        <end position="19"/>
    </location>
    <ligand>
        <name>ATP</name>
        <dbReference type="ChEBI" id="CHEBI:30616"/>
    </ligand>
</feature>
<comment type="similarity">
    <text evidence="4 16 17">Belongs to the uridine kinase family.</text>
</comment>
<evidence type="ECO:0000256" key="13">
    <source>
        <dbReference type="ARBA" id="ARBA00031452"/>
    </source>
</evidence>
<name>A0ABY4DTA6_9NEIS</name>
<keyword evidence="7 16" id="KW-0963">Cytoplasm</keyword>
<evidence type="ECO:0000256" key="4">
    <source>
        <dbReference type="ARBA" id="ARBA00005408"/>
    </source>
</evidence>
<gene>
    <name evidence="16 19" type="primary">udk</name>
    <name evidence="19" type="ORF">LVJ83_00150</name>
</gene>
<feature type="domain" description="Phosphoribulokinase/uridine kinase" evidence="18">
    <location>
        <begin position="7"/>
        <end position="192"/>
    </location>
</feature>
<protein>
    <recommendedName>
        <fullName evidence="6 16">Uridine kinase</fullName>
        <ecNumber evidence="5 16">2.7.1.48</ecNumber>
    </recommendedName>
    <alternativeName>
        <fullName evidence="12 16">Cytidine monophosphokinase</fullName>
    </alternativeName>
    <alternativeName>
        <fullName evidence="13 16">Uridine monophosphokinase</fullName>
    </alternativeName>
</protein>
<dbReference type="CDD" id="cd02023">
    <property type="entry name" value="UMPK"/>
    <property type="match status" value="1"/>
</dbReference>
<evidence type="ECO:0000313" key="20">
    <source>
        <dbReference type="Proteomes" id="UP000829817"/>
    </source>
</evidence>
<organism evidence="19 20">
    <name type="scientific">Uruburuella testudinis</name>
    <dbReference type="NCBI Taxonomy" id="1282863"/>
    <lineage>
        <taxon>Bacteria</taxon>
        <taxon>Pseudomonadati</taxon>
        <taxon>Pseudomonadota</taxon>
        <taxon>Betaproteobacteria</taxon>
        <taxon>Neisseriales</taxon>
        <taxon>Neisseriaceae</taxon>
        <taxon>Uruburuella</taxon>
    </lineage>
</organism>
<comment type="catalytic activity">
    <reaction evidence="14 17">
        <text>cytidine + ATP = CMP + ADP + H(+)</text>
        <dbReference type="Rhea" id="RHEA:24674"/>
        <dbReference type="ChEBI" id="CHEBI:15378"/>
        <dbReference type="ChEBI" id="CHEBI:17562"/>
        <dbReference type="ChEBI" id="CHEBI:30616"/>
        <dbReference type="ChEBI" id="CHEBI:60377"/>
        <dbReference type="ChEBI" id="CHEBI:456216"/>
        <dbReference type="EC" id="2.7.1.48"/>
    </reaction>
</comment>
<reference evidence="19 20" key="1">
    <citation type="journal article" date="2022" name="Res Sq">
        <title>Evolution of multicellular longitudinally dividing oral cavity symbionts (Neisseriaceae).</title>
        <authorList>
            <person name="Nyongesa S."/>
            <person name="Weber P."/>
            <person name="Bernet E."/>
            <person name="Pullido F."/>
            <person name="Nieckarz M."/>
            <person name="Delaby M."/>
            <person name="Nieves C."/>
            <person name="Viehboeck T."/>
            <person name="Krause N."/>
            <person name="Rivera-Millot A."/>
            <person name="Nakamura A."/>
            <person name="Vischer N."/>
            <person name="VanNieuwenhze M."/>
            <person name="Brun Y."/>
            <person name="Cava F."/>
            <person name="Bulgheresi S."/>
            <person name="Veyrier F."/>
        </authorList>
    </citation>
    <scope>NUCLEOTIDE SEQUENCE [LARGE SCALE GENOMIC DNA]</scope>
    <source>
        <strain evidence="19 20">CCUG 63373m</strain>
    </source>
</reference>
<proteinExistence type="inferred from homology"/>
<evidence type="ECO:0000256" key="11">
    <source>
        <dbReference type="ARBA" id="ARBA00022840"/>
    </source>
</evidence>
<accession>A0ABY4DTA6</accession>
<evidence type="ECO:0000256" key="17">
    <source>
        <dbReference type="RuleBase" id="RU003825"/>
    </source>
</evidence>
<evidence type="ECO:0000256" key="10">
    <source>
        <dbReference type="ARBA" id="ARBA00022777"/>
    </source>
</evidence>
<dbReference type="NCBIfam" id="NF004018">
    <property type="entry name" value="PRK05480.1"/>
    <property type="match status" value="1"/>
</dbReference>
<dbReference type="EC" id="2.7.1.48" evidence="5 16"/>
<evidence type="ECO:0000256" key="5">
    <source>
        <dbReference type="ARBA" id="ARBA00012137"/>
    </source>
</evidence>
<evidence type="ECO:0000256" key="6">
    <source>
        <dbReference type="ARBA" id="ARBA00021478"/>
    </source>
</evidence>
<dbReference type="NCBIfam" id="TIGR00235">
    <property type="entry name" value="udk"/>
    <property type="match status" value="1"/>
</dbReference>
<dbReference type="PANTHER" id="PTHR10285">
    <property type="entry name" value="URIDINE KINASE"/>
    <property type="match status" value="1"/>
</dbReference>
<evidence type="ECO:0000256" key="14">
    <source>
        <dbReference type="ARBA" id="ARBA00047436"/>
    </source>
</evidence>
<evidence type="ECO:0000256" key="3">
    <source>
        <dbReference type="ARBA" id="ARBA00004784"/>
    </source>
</evidence>
<keyword evidence="10 16" id="KW-0418">Kinase</keyword>
<evidence type="ECO:0000256" key="9">
    <source>
        <dbReference type="ARBA" id="ARBA00022741"/>
    </source>
</evidence>
<comment type="catalytic activity">
    <reaction evidence="15 16 17">
        <text>uridine + ATP = UMP + ADP + H(+)</text>
        <dbReference type="Rhea" id="RHEA:16825"/>
        <dbReference type="ChEBI" id="CHEBI:15378"/>
        <dbReference type="ChEBI" id="CHEBI:16704"/>
        <dbReference type="ChEBI" id="CHEBI:30616"/>
        <dbReference type="ChEBI" id="CHEBI:57865"/>
        <dbReference type="ChEBI" id="CHEBI:456216"/>
        <dbReference type="EC" id="2.7.1.48"/>
    </reaction>
</comment>
<evidence type="ECO:0000256" key="8">
    <source>
        <dbReference type="ARBA" id="ARBA00022679"/>
    </source>
</evidence>
<evidence type="ECO:0000259" key="18">
    <source>
        <dbReference type="Pfam" id="PF00485"/>
    </source>
</evidence>
<dbReference type="EMBL" id="CP091508">
    <property type="protein sequence ID" value="UOO81929.1"/>
    <property type="molecule type" value="Genomic_DNA"/>
</dbReference>
<comment type="pathway">
    <text evidence="2 16 17">Pyrimidine metabolism; UMP biosynthesis via salvage pathway; UMP from uridine: step 1/1.</text>
</comment>
<dbReference type="Pfam" id="PF00485">
    <property type="entry name" value="PRK"/>
    <property type="match status" value="1"/>
</dbReference>
<dbReference type="PRINTS" id="PR00988">
    <property type="entry name" value="URIDINKINASE"/>
</dbReference>
<dbReference type="GO" id="GO:0004849">
    <property type="term" value="F:uridine kinase activity"/>
    <property type="evidence" value="ECO:0007669"/>
    <property type="project" value="UniProtKB-EC"/>
</dbReference>
<sequence length="212" mass="24494">MPQKPIIIGVAGGSGSGKTTISRALYEQFSGHPITIIEQDYYYKDQAELAPEVRRRQNYDHPCAFDNELLYQHLTHLLQRRAVALPQYDYTRDTRADHTKHQEPVDVIILEGILALYDEKIRSLMDIKIFVDTDADLRFIRRMQRDYHERGRSIESVVAQYTAQVRPMHNQFVEPTKRHAHIIIPSDEQNSVAVDILMAKIAAILQQRLADS</sequence>
<dbReference type="SUPFAM" id="SSF52540">
    <property type="entry name" value="P-loop containing nucleoside triphosphate hydrolases"/>
    <property type="match status" value="1"/>
</dbReference>
<keyword evidence="9 16" id="KW-0547">Nucleotide-binding</keyword>
<evidence type="ECO:0000256" key="1">
    <source>
        <dbReference type="ARBA" id="ARBA00004496"/>
    </source>
</evidence>
<evidence type="ECO:0000313" key="19">
    <source>
        <dbReference type="EMBL" id="UOO81929.1"/>
    </source>
</evidence>
<dbReference type="InterPro" id="IPR000764">
    <property type="entry name" value="Uridine_kinase-like"/>
</dbReference>
<dbReference type="HAMAP" id="MF_00551">
    <property type="entry name" value="Uridine_kinase"/>
    <property type="match status" value="1"/>
</dbReference>
<dbReference type="InterPro" id="IPR027417">
    <property type="entry name" value="P-loop_NTPase"/>
</dbReference>
<dbReference type="InterPro" id="IPR006083">
    <property type="entry name" value="PRK/URK"/>
</dbReference>
<dbReference type="InterPro" id="IPR026008">
    <property type="entry name" value="Uridine_kinase"/>
</dbReference>
<evidence type="ECO:0000256" key="16">
    <source>
        <dbReference type="HAMAP-Rule" id="MF_00551"/>
    </source>
</evidence>
<comment type="pathway">
    <text evidence="3 16 17">Pyrimidine metabolism; CTP biosynthesis via salvage pathway; CTP from cytidine: step 1/3.</text>
</comment>
<keyword evidence="20" id="KW-1185">Reference proteome</keyword>